<dbReference type="HOGENOM" id="CLU_055978_1_0_4"/>
<sequence length="188" mass="21181">MGSDDKSSSEEVAGDEDAALFREAMRDVRPLTRTKKIIRAHSKHQALPQPGASDLPDIQDVLADDGWQWDMAESEEWSFARPGLQRYTLRKLRRGNWPVQDELDLHGLNRDEARRILVIFLNQGVLRGLRCVRVIHGRGLSSRNRKPVLKILTGNWLMQHGDVLAFCQALPEQGGSGAVLVLLRNADK</sequence>
<reference evidence="2 3" key="1">
    <citation type="journal article" date="2003" name="J. Bacteriol.">
        <title>Complete genome sequence of the ammonia-oxidizing bacterium and obligate chemolithoautotroph Nitrosomonas europaea.</title>
        <authorList>
            <person name="Chain P."/>
            <person name="Lamerdin J."/>
            <person name="Larimer F."/>
            <person name="Regala W."/>
            <person name="Land M."/>
            <person name="Hauser L."/>
            <person name="Hooper A."/>
            <person name="Klotz M."/>
            <person name="Norton J."/>
            <person name="Sayavedra-Soto L."/>
            <person name="Arciero D."/>
            <person name="Hommes N."/>
            <person name="Whittaker M."/>
            <person name="Arp D."/>
        </authorList>
    </citation>
    <scope>NUCLEOTIDE SEQUENCE [LARGE SCALE GENOMIC DNA]</scope>
    <source>
        <strain evidence="3">ATCC 19718 / CIP 103999 / KCTC 2705 / NBRC 14298</strain>
    </source>
</reference>
<dbReference type="GeneID" id="87105087"/>
<dbReference type="PhylomeDB" id="Q82TG0"/>
<name>Q82TG0_NITEU</name>
<evidence type="ECO:0000259" key="1">
    <source>
        <dbReference type="PROSITE" id="PS50828"/>
    </source>
</evidence>
<proteinExistence type="predicted"/>
<dbReference type="EMBL" id="AL954747">
    <property type="protein sequence ID" value="CAD85839.1"/>
    <property type="molecule type" value="Genomic_DNA"/>
</dbReference>
<gene>
    <name evidence="2" type="ordered locus">NE1928</name>
</gene>
<dbReference type="eggNOG" id="COG2840">
    <property type="taxonomic scope" value="Bacteria"/>
</dbReference>
<dbReference type="InterPro" id="IPR036063">
    <property type="entry name" value="Smr_dom_sf"/>
</dbReference>
<protein>
    <submittedName>
        <fullName evidence="2">Smr domain</fullName>
    </submittedName>
</protein>
<evidence type="ECO:0000313" key="2">
    <source>
        <dbReference type="EMBL" id="CAD85839.1"/>
    </source>
</evidence>
<accession>Q82TG0</accession>
<dbReference type="PANTHER" id="PTHR35562:SF2">
    <property type="entry name" value="DNA ENDONUCLEASE SMRA-RELATED"/>
    <property type="match status" value="1"/>
</dbReference>
<dbReference type="SUPFAM" id="SSF160443">
    <property type="entry name" value="SMR domain-like"/>
    <property type="match status" value="1"/>
</dbReference>
<dbReference type="Pfam" id="PF01713">
    <property type="entry name" value="Smr"/>
    <property type="match status" value="1"/>
</dbReference>
<dbReference type="RefSeq" id="WP_011112464.1">
    <property type="nucleotide sequence ID" value="NC_004757.1"/>
</dbReference>
<dbReference type="KEGG" id="neu:NE1928"/>
<keyword evidence="3" id="KW-1185">Reference proteome</keyword>
<dbReference type="AlphaFoldDB" id="Q82TG0"/>
<dbReference type="Gene3D" id="3.30.1370.110">
    <property type="match status" value="1"/>
</dbReference>
<dbReference type="PANTHER" id="PTHR35562">
    <property type="entry name" value="DNA ENDONUCLEASE SMRA-RELATED"/>
    <property type="match status" value="1"/>
</dbReference>
<dbReference type="InterPro" id="IPR002625">
    <property type="entry name" value="Smr_dom"/>
</dbReference>
<dbReference type="Proteomes" id="UP000001416">
    <property type="component" value="Chromosome"/>
</dbReference>
<dbReference type="SMART" id="SM00463">
    <property type="entry name" value="SMR"/>
    <property type="match status" value="1"/>
</dbReference>
<dbReference type="PROSITE" id="PS50828">
    <property type="entry name" value="SMR"/>
    <property type="match status" value="1"/>
</dbReference>
<feature type="domain" description="Smr" evidence="1">
    <location>
        <begin position="103"/>
        <end position="184"/>
    </location>
</feature>
<organism evidence="2 3">
    <name type="scientific">Nitrosomonas europaea (strain ATCC 19718 / CIP 103999 / KCTC 2705 / NBRC 14298)</name>
    <dbReference type="NCBI Taxonomy" id="228410"/>
    <lineage>
        <taxon>Bacteria</taxon>
        <taxon>Pseudomonadati</taxon>
        <taxon>Pseudomonadota</taxon>
        <taxon>Betaproteobacteria</taxon>
        <taxon>Nitrosomonadales</taxon>
        <taxon>Nitrosomonadaceae</taxon>
        <taxon>Nitrosomonas</taxon>
    </lineage>
</organism>
<evidence type="ECO:0000313" key="3">
    <source>
        <dbReference type="Proteomes" id="UP000001416"/>
    </source>
</evidence>
<dbReference type="STRING" id="228410.NE1928"/>
<dbReference type="DNASU" id="1082886"/>